<dbReference type="OrthoDB" id="10421930at2759"/>
<dbReference type="Proteomes" id="UP000887116">
    <property type="component" value="Unassembled WGS sequence"/>
</dbReference>
<name>A0A8X6KBP8_TRICU</name>
<proteinExistence type="predicted"/>
<keyword evidence="2" id="KW-1185">Reference proteome</keyword>
<dbReference type="AlphaFoldDB" id="A0A8X6KBP8"/>
<comment type="caution">
    <text evidence="1">The sequence shown here is derived from an EMBL/GenBank/DDBJ whole genome shotgun (WGS) entry which is preliminary data.</text>
</comment>
<protein>
    <submittedName>
        <fullName evidence="1">Uncharacterized protein</fullName>
    </submittedName>
</protein>
<gene>
    <name evidence="1" type="ORF">TNCT_174811</name>
</gene>
<dbReference type="EMBL" id="BMAO01030301">
    <property type="protein sequence ID" value="GFQ67083.1"/>
    <property type="molecule type" value="Genomic_DNA"/>
</dbReference>
<evidence type="ECO:0000313" key="2">
    <source>
        <dbReference type="Proteomes" id="UP000887116"/>
    </source>
</evidence>
<organism evidence="1 2">
    <name type="scientific">Trichonephila clavata</name>
    <name type="common">Joro spider</name>
    <name type="synonym">Nephila clavata</name>
    <dbReference type="NCBI Taxonomy" id="2740835"/>
    <lineage>
        <taxon>Eukaryota</taxon>
        <taxon>Metazoa</taxon>
        <taxon>Ecdysozoa</taxon>
        <taxon>Arthropoda</taxon>
        <taxon>Chelicerata</taxon>
        <taxon>Arachnida</taxon>
        <taxon>Araneae</taxon>
        <taxon>Araneomorphae</taxon>
        <taxon>Entelegynae</taxon>
        <taxon>Araneoidea</taxon>
        <taxon>Nephilidae</taxon>
        <taxon>Trichonephila</taxon>
    </lineage>
</organism>
<reference evidence="1" key="1">
    <citation type="submission" date="2020-07" db="EMBL/GenBank/DDBJ databases">
        <title>Multicomponent nature underlies the extraordinary mechanical properties of spider dragline silk.</title>
        <authorList>
            <person name="Kono N."/>
            <person name="Nakamura H."/>
            <person name="Mori M."/>
            <person name="Yoshida Y."/>
            <person name="Ohtoshi R."/>
            <person name="Malay A.D."/>
            <person name="Moran D.A.P."/>
            <person name="Tomita M."/>
            <person name="Numata K."/>
            <person name="Arakawa K."/>
        </authorList>
    </citation>
    <scope>NUCLEOTIDE SEQUENCE</scope>
</reference>
<accession>A0A8X6KBP8</accession>
<sequence length="84" mass="9219">MKRKFLAAQVISKMRKPPVCERGDFLQSNLADPPRGISDDGRDLVLIPINAILESSFCPFESCLTSRAVNKGANRVASSLTRVN</sequence>
<evidence type="ECO:0000313" key="1">
    <source>
        <dbReference type="EMBL" id="GFQ67083.1"/>
    </source>
</evidence>